<dbReference type="Gene3D" id="3.40.1190.20">
    <property type="match status" value="1"/>
</dbReference>
<comment type="caution">
    <text evidence="4">The sequence shown here is derived from an EMBL/GenBank/DDBJ whole genome shotgun (WGS) entry which is preliminary data.</text>
</comment>
<protein>
    <recommendedName>
        <fullName evidence="3">Carbohydrate kinase PfkB domain-containing protein</fullName>
    </recommendedName>
</protein>
<dbReference type="Proteomes" id="UP000009888">
    <property type="component" value="Unassembled WGS sequence"/>
</dbReference>
<feature type="domain" description="Carbohydrate kinase PfkB" evidence="3">
    <location>
        <begin position="11"/>
        <end position="306"/>
    </location>
</feature>
<dbReference type="InterPro" id="IPR011611">
    <property type="entry name" value="PfkB_dom"/>
</dbReference>
<dbReference type="PATRIC" id="fig|883066.3.peg.176"/>
<keyword evidence="2" id="KW-0418">Kinase</keyword>
<organism evidence="4 5">
    <name type="scientific">Actinobaculum massiliense ACS-171-V-Col2</name>
    <dbReference type="NCBI Taxonomy" id="883066"/>
    <lineage>
        <taxon>Bacteria</taxon>
        <taxon>Bacillati</taxon>
        <taxon>Actinomycetota</taxon>
        <taxon>Actinomycetes</taxon>
        <taxon>Actinomycetales</taxon>
        <taxon>Actinomycetaceae</taxon>
        <taxon>Actinobaculum</taxon>
    </lineage>
</organism>
<evidence type="ECO:0000259" key="3">
    <source>
        <dbReference type="Pfam" id="PF00294"/>
    </source>
</evidence>
<dbReference type="InterPro" id="IPR029056">
    <property type="entry name" value="Ribokinase-like"/>
</dbReference>
<dbReference type="PANTHER" id="PTHR10584">
    <property type="entry name" value="SUGAR KINASE"/>
    <property type="match status" value="1"/>
</dbReference>
<reference evidence="4 5" key="1">
    <citation type="submission" date="2012-09" db="EMBL/GenBank/DDBJ databases">
        <title>The Genome Sequence of Actinobaculum massiliae ACS-171-V-COL2.</title>
        <authorList>
            <consortium name="The Broad Institute Genome Sequencing Platform"/>
            <person name="Earl A."/>
            <person name="Ward D."/>
            <person name="Feldgarden M."/>
            <person name="Gevers D."/>
            <person name="Saerens B."/>
            <person name="Vaneechoutte M."/>
            <person name="Walker B."/>
            <person name="Young S.K."/>
            <person name="Zeng Q."/>
            <person name="Gargeya S."/>
            <person name="Fitzgerald M."/>
            <person name="Haas B."/>
            <person name="Abouelleil A."/>
            <person name="Alvarado L."/>
            <person name="Arachchi H.M."/>
            <person name="Berlin A."/>
            <person name="Chapman S.B."/>
            <person name="Goldberg J."/>
            <person name="Griggs A."/>
            <person name="Gujja S."/>
            <person name="Hansen M."/>
            <person name="Howarth C."/>
            <person name="Imamovic A."/>
            <person name="Larimer J."/>
            <person name="McCowen C."/>
            <person name="Montmayeur A."/>
            <person name="Murphy C."/>
            <person name="Neiman D."/>
            <person name="Pearson M."/>
            <person name="Priest M."/>
            <person name="Roberts A."/>
            <person name="Saif S."/>
            <person name="Shea T."/>
            <person name="Sisk P."/>
            <person name="Sykes S."/>
            <person name="Wortman J."/>
            <person name="Nusbaum C."/>
            <person name="Birren B."/>
        </authorList>
    </citation>
    <scope>NUCLEOTIDE SEQUENCE [LARGE SCALE GENOMIC DNA]</scope>
    <source>
        <strain evidence="5">ACS-171-V-Col2</strain>
    </source>
</reference>
<sequence length="338" mass="34894">MGNAARFINTGQAIVDVVLRIDALPEPGGDIFASGYQMSPGGDFNVMAAAAREGARVVYAGSIGSGHFGSLVREALLAENVEVLHAPVAELDTGFCVALVDSTAERTFISTVGAEGEVEVSQYEAAGATPHDVVYVSGYSLVHPRNRAALCSWLPRIDSLVIVDPSPVIADVDEGAFRAVLRRADVWTTNAREARIVAERLGVADCLPESFARGEELSEAAEKLAKAFGCTVILRSGSLGVGLGISNGSIFVPPLKVEAVDSNGAGDAHTGVLAANLAAGRTLGVAAARAGIAAAMAVTKEGPATSPNSEETSRAYRDWAAGFPNAEQIEAFDLPSAS</sequence>
<dbReference type="Pfam" id="PF00294">
    <property type="entry name" value="PfkB"/>
    <property type="match status" value="1"/>
</dbReference>
<proteinExistence type="predicted"/>
<gene>
    <name evidence="4" type="ORF">HMPREF9233_00174</name>
</gene>
<evidence type="ECO:0000256" key="1">
    <source>
        <dbReference type="ARBA" id="ARBA00022679"/>
    </source>
</evidence>
<dbReference type="GO" id="GO:0006796">
    <property type="term" value="P:phosphate-containing compound metabolic process"/>
    <property type="evidence" value="ECO:0007669"/>
    <property type="project" value="UniProtKB-ARBA"/>
</dbReference>
<dbReference type="eggNOG" id="COG0524">
    <property type="taxonomic scope" value="Bacteria"/>
</dbReference>
<dbReference type="GO" id="GO:0016301">
    <property type="term" value="F:kinase activity"/>
    <property type="evidence" value="ECO:0007669"/>
    <property type="project" value="UniProtKB-KW"/>
</dbReference>
<evidence type="ECO:0000256" key="2">
    <source>
        <dbReference type="ARBA" id="ARBA00022777"/>
    </source>
</evidence>
<dbReference type="InterPro" id="IPR002139">
    <property type="entry name" value="Ribo/fructo_kinase"/>
</dbReference>
<evidence type="ECO:0000313" key="4">
    <source>
        <dbReference type="EMBL" id="EKU96086.1"/>
    </source>
</evidence>
<dbReference type="PANTHER" id="PTHR10584:SF166">
    <property type="entry name" value="RIBOKINASE"/>
    <property type="match status" value="1"/>
</dbReference>
<dbReference type="RefSeq" id="WP_007000392.1">
    <property type="nucleotide sequence ID" value="NZ_JH992955.1"/>
</dbReference>
<dbReference type="EMBL" id="AGWL01000001">
    <property type="protein sequence ID" value="EKU96086.1"/>
    <property type="molecule type" value="Genomic_DNA"/>
</dbReference>
<keyword evidence="5" id="KW-1185">Reference proteome</keyword>
<dbReference type="SUPFAM" id="SSF53613">
    <property type="entry name" value="Ribokinase-like"/>
    <property type="match status" value="1"/>
</dbReference>
<accession>K9EJM4</accession>
<dbReference type="AlphaFoldDB" id="K9EJM4"/>
<keyword evidence="1" id="KW-0808">Transferase</keyword>
<dbReference type="HOGENOM" id="CLU_027634_7_0_11"/>
<evidence type="ECO:0000313" key="5">
    <source>
        <dbReference type="Proteomes" id="UP000009888"/>
    </source>
</evidence>
<dbReference type="STRING" id="202789.GCA_001457435_00247"/>
<dbReference type="PRINTS" id="PR00990">
    <property type="entry name" value="RIBOKINASE"/>
</dbReference>
<name>K9EJM4_9ACTO</name>